<keyword evidence="2 5" id="KW-0479">Metal-binding</keyword>
<dbReference type="SUPFAM" id="SSF51621">
    <property type="entry name" value="Phosphoenolpyruvate/pyruvate domain"/>
    <property type="match status" value="1"/>
</dbReference>
<dbReference type="InterPro" id="IPR011206">
    <property type="entry name" value="Citrate_lyase_beta/mcl1/mcl2"/>
</dbReference>
<dbReference type="InterPro" id="IPR005000">
    <property type="entry name" value="Aldolase/citrate-lyase_domain"/>
</dbReference>
<evidence type="ECO:0000256" key="5">
    <source>
        <dbReference type="PIRSR" id="PIRSR015582-2"/>
    </source>
</evidence>
<reference evidence="7 8" key="1">
    <citation type="submission" date="2019-09" db="EMBL/GenBank/DDBJ databases">
        <title>Phylogeny of genus Pseudoclavibacter and closely related genus.</title>
        <authorList>
            <person name="Li Y."/>
        </authorList>
    </citation>
    <scope>NUCLEOTIDE SEQUENCE [LARGE SCALE GENOMIC DNA]</scope>
    <source>
        <strain evidence="7 8">DSM 23821</strain>
    </source>
</reference>
<dbReference type="EMBL" id="WBJZ01000015">
    <property type="protein sequence ID" value="KAB1655328.1"/>
    <property type="molecule type" value="Genomic_DNA"/>
</dbReference>
<dbReference type="RefSeq" id="WP_158041093.1">
    <property type="nucleotide sequence ID" value="NZ_JACCFV010000001.1"/>
</dbReference>
<dbReference type="GO" id="GO:0006107">
    <property type="term" value="P:oxaloacetate metabolic process"/>
    <property type="evidence" value="ECO:0007669"/>
    <property type="project" value="TreeGrafter"/>
</dbReference>
<dbReference type="Proteomes" id="UP000467240">
    <property type="component" value="Unassembled WGS sequence"/>
</dbReference>
<keyword evidence="7" id="KW-0456">Lyase</keyword>
<evidence type="ECO:0000256" key="2">
    <source>
        <dbReference type="ARBA" id="ARBA00022723"/>
    </source>
</evidence>
<feature type="domain" description="HpcH/HpaI aldolase/citrate lyase" evidence="6">
    <location>
        <begin position="23"/>
        <end position="224"/>
    </location>
</feature>
<keyword evidence="8" id="KW-1185">Reference proteome</keyword>
<dbReference type="Gene3D" id="3.20.20.60">
    <property type="entry name" value="Phosphoenolpyruvate-binding domains"/>
    <property type="match status" value="1"/>
</dbReference>
<protein>
    <submittedName>
        <fullName evidence="7">CoA ester lyase</fullName>
    </submittedName>
</protein>
<dbReference type="GO" id="GO:0000287">
    <property type="term" value="F:magnesium ion binding"/>
    <property type="evidence" value="ECO:0007669"/>
    <property type="project" value="TreeGrafter"/>
</dbReference>
<evidence type="ECO:0000259" key="6">
    <source>
        <dbReference type="Pfam" id="PF03328"/>
    </source>
</evidence>
<gene>
    <name evidence="7" type="ORF">F8O01_11915</name>
</gene>
<dbReference type="AlphaFoldDB" id="A0A7J5BPP5"/>
<feature type="binding site" evidence="4">
    <location>
        <position position="135"/>
    </location>
    <ligand>
        <name>substrate</name>
    </ligand>
</feature>
<dbReference type="GO" id="GO:0016829">
    <property type="term" value="F:lyase activity"/>
    <property type="evidence" value="ECO:0007669"/>
    <property type="project" value="UniProtKB-KW"/>
</dbReference>
<sequence length="289" mass="31370">MTAPASPRPRIDEEHVVPAEDARSWLLVPGSKPERFDAAAQSRADVVILDIEDAVDPSQKDEARRGVIDWLSTAGNSAWVRINDTSSDFWGADVDELADAVGLEGVVLAKTEKPEDVVNTFHRLGARTPVVPLIESALGLERATEIGMAQGAFRLAFGSGDFRRDTGMWATREAMAYARARLTVSSRAAGLPGPIDGPTTEESLRILREQSEWTLEYGMTGKLCLRLEQTAVVNEVICPQTSDILWAKGFLADFEAAGGVVRDGSDLPRLGRARKILRLADAFGLVVED</sequence>
<organism evidence="7 8">
    <name type="scientific">Pseudoclavibacter chungangensis</name>
    <dbReference type="NCBI Taxonomy" id="587635"/>
    <lineage>
        <taxon>Bacteria</taxon>
        <taxon>Bacillati</taxon>
        <taxon>Actinomycetota</taxon>
        <taxon>Actinomycetes</taxon>
        <taxon>Micrococcales</taxon>
        <taxon>Microbacteriaceae</taxon>
        <taxon>Pseudoclavibacter</taxon>
    </lineage>
</organism>
<comment type="caution">
    <text evidence="7">The sequence shown here is derived from an EMBL/GenBank/DDBJ whole genome shotgun (WGS) entry which is preliminary data.</text>
</comment>
<dbReference type="InterPro" id="IPR040442">
    <property type="entry name" value="Pyrv_kinase-like_dom_sf"/>
</dbReference>
<keyword evidence="3 5" id="KW-0460">Magnesium</keyword>
<evidence type="ECO:0000256" key="3">
    <source>
        <dbReference type="ARBA" id="ARBA00022842"/>
    </source>
</evidence>
<dbReference type="OrthoDB" id="4322898at2"/>
<evidence type="ECO:0000313" key="8">
    <source>
        <dbReference type="Proteomes" id="UP000467240"/>
    </source>
</evidence>
<accession>A0A7J5BPP5</accession>
<feature type="binding site" evidence="5">
    <location>
        <position position="161"/>
    </location>
    <ligand>
        <name>Mg(2+)</name>
        <dbReference type="ChEBI" id="CHEBI:18420"/>
    </ligand>
</feature>
<proteinExistence type="predicted"/>
<dbReference type="PANTHER" id="PTHR32308">
    <property type="entry name" value="LYASE BETA SUBUNIT, PUTATIVE (AFU_ORTHOLOGUE AFUA_4G13030)-RELATED"/>
    <property type="match status" value="1"/>
</dbReference>
<dbReference type="Pfam" id="PF03328">
    <property type="entry name" value="HpcH_HpaI"/>
    <property type="match status" value="1"/>
</dbReference>
<dbReference type="PIRSF" id="PIRSF015582">
    <property type="entry name" value="Cit_lyase_B"/>
    <property type="match status" value="1"/>
</dbReference>
<dbReference type="InterPro" id="IPR015813">
    <property type="entry name" value="Pyrv/PenolPyrv_kinase-like_dom"/>
</dbReference>
<evidence type="ECO:0000256" key="4">
    <source>
        <dbReference type="PIRSR" id="PIRSR015582-1"/>
    </source>
</evidence>
<comment type="cofactor">
    <cofactor evidence="1">
        <name>Mg(2+)</name>
        <dbReference type="ChEBI" id="CHEBI:18420"/>
    </cofactor>
</comment>
<dbReference type="PANTHER" id="PTHR32308:SF10">
    <property type="entry name" value="CITRATE LYASE SUBUNIT BETA"/>
    <property type="match status" value="1"/>
</dbReference>
<evidence type="ECO:0000256" key="1">
    <source>
        <dbReference type="ARBA" id="ARBA00001946"/>
    </source>
</evidence>
<feature type="binding site" evidence="5">
    <location>
        <position position="135"/>
    </location>
    <ligand>
        <name>Mg(2+)</name>
        <dbReference type="ChEBI" id="CHEBI:18420"/>
    </ligand>
</feature>
<name>A0A7J5BPP5_9MICO</name>
<feature type="binding site" evidence="4">
    <location>
        <position position="81"/>
    </location>
    <ligand>
        <name>substrate</name>
    </ligand>
</feature>
<evidence type="ECO:0000313" key="7">
    <source>
        <dbReference type="EMBL" id="KAB1655328.1"/>
    </source>
</evidence>